<dbReference type="Proteomes" id="UP000265916">
    <property type="component" value="Unassembled WGS sequence"/>
</dbReference>
<proteinExistence type="predicted"/>
<accession>A0A3A1YRH9</accession>
<dbReference type="EMBL" id="NRJG01000045">
    <property type="protein sequence ID" value="RIY38994.1"/>
    <property type="molecule type" value="Genomic_DNA"/>
</dbReference>
<gene>
    <name evidence="1" type="ORF">CKF58_03010</name>
</gene>
<dbReference type="AlphaFoldDB" id="A0A3A1YRH9"/>
<organism evidence="1 2">
    <name type="scientific">Psittacicella hinzii</name>
    <dbReference type="NCBI Taxonomy" id="2028575"/>
    <lineage>
        <taxon>Bacteria</taxon>
        <taxon>Pseudomonadati</taxon>
        <taxon>Pseudomonadota</taxon>
        <taxon>Gammaproteobacteria</taxon>
        <taxon>Pasteurellales</taxon>
        <taxon>Psittacicellaceae</taxon>
        <taxon>Psittacicella</taxon>
    </lineage>
</organism>
<sequence length="331" mass="38534">MLFSLLEQYPITSELKADLSNVNNDLTKANALFTKHKEQIRSYLDDYKQKYRSYITQNLELQEDELVGVVDITAGVYKAQKVVENLVGDQVKVLGLYYANIYERKNFIMPHLNYARESVDPTKFLDMNNIYGPNWDVFEYTCSAPSLTATEVSFKQDKQPVITFEDRSKAMQREVFFADHNELIHTGQQDYAQNILERFGNYQVKMNFLCTFGHFLTFINNPTIKDIKTFAKIEKGLDQSYEVRFNVTTYTWKDVFTKPKQCLRNLRKIIWRTPLQTFATSLLPPIAIKIRGIRHISVHLAPYAQKRYGSIGISFKDGKYFYGIVFGSKYA</sequence>
<evidence type="ECO:0000313" key="2">
    <source>
        <dbReference type="Proteomes" id="UP000265916"/>
    </source>
</evidence>
<keyword evidence="2" id="KW-1185">Reference proteome</keyword>
<protein>
    <submittedName>
        <fullName evidence="1">Uncharacterized protein</fullName>
    </submittedName>
</protein>
<reference evidence="1 2" key="1">
    <citation type="submission" date="2017-08" db="EMBL/GenBank/DDBJ databases">
        <title>Reclassification of Bisgaard taxon 37 and 44.</title>
        <authorList>
            <person name="Christensen H."/>
        </authorList>
    </citation>
    <scope>NUCLEOTIDE SEQUENCE [LARGE SCALE GENOMIC DNA]</scope>
    <source>
        <strain evidence="1 2">111</strain>
    </source>
</reference>
<dbReference type="RefSeq" id="WP_119530818.1">
    <property type="nucleotide sequence ID" value="NZ_JBHSSP010000032.1"/>
</dbReference>
<comment type="caution">
    <text evidence="1">The sequence shown here is derived from an EMBL/GenBank/DDBJ whole genome shotgun (WGS) entry which is preliminary data.</text>
</comment>
<evidence type="ECO:0000313" key="1">
    <source>
        <dbReference type="EMBL" id="RIY38994.1"/>
    </source>
</evidence>
<name>A0A3A1YRH9_9GAMM</name>